<dbReference type="Proteomes" id="UP000182660">
    <property type="component" value="Unassembled WGS sequence"/>
</dbReference>
<gene>
    <name evidence="1" type="ORF">MT2528_0309</name>
    <name evidence="2" type="ORF">NVI5450_0293</name>
</gene>
<keyword evidence="3" id="KW-1185">Reference proteome</keyword>
<reference evidence="2 4" key="1">
    <citation type="submission" date="2016-11" db="EMBL/GenBank/DDBJ databases">
        <authorList>
            <person name="Jaros S."/>
            <person name="Januszkiewicz K."/>
            <person name="Wedrychowicz H."/>
        </authorList>
    </citation>
    <scope>NUCLEOTIDE SEQUENCE [LARGE SCALE GENOMIC DNA]</scope>
    <source>
        <strain evidence="2">NVI 5450</strain>
    </source>
</reference>
<dbReference type="Proteomes" id="UP000183794">
    <property type="component" value="Unassembled WGS sequence"/>
</dbReference>
<sequence>MQLSDIKSMYHRHELVEAIVEPSLIANGWIVEFKSENGDIIPLTDFSGHEKCYRNLDIATATAQQVGFPSVRIDEPF</sequence>
<dbReference type="EMBL" id="FPLJ01000009">
    <property type="protein sequence ID" value="SGY82789.1"/>
    <property type="molecule type" value="Genomic_DNA"/>
</dbReference>
<accession>A0A090I9K9</accession>
<evidence type="ECO:0000313" key="2">
    <source>
        <dbReference type="EMBL" id="SGY83560.1"/>
    </source>
</evidence>
<evidence type="ECO:0000313" key="1">
    <source>
        <dbReference type="EMBL" id="SGY82789.1"/>
    </source>
</evidence>
<evidence type="ECO:0000313" key="4">
    <source>
        <dbReference type="Proteomes" id="UP000183794"/>
    </source>
</evidence>
<dbReference type="PATRIC" id="fig|80854.5.peg.620"/>
<dbReference type="GeneID" id="61294043"/>
<dbReference type="OrthoDB" id="5917471at2"/>
<dbReference type="AlphaFoldDB" id="A0A090I9K9"/>
<dbReference type="RefSeq" id="WP_045109037.1">
    <property type="nucleotide sequence ID" value="NZ_CAWQZC010000098.1"/>
</dbReference>
<protein>
    <recommendedName>
        <fullName evidence="5">Thymidylate kinase</fullName>
    </recommendedName>
</protein>
<dbReference type="EMBL" id="FPLD01000007">
    <property type="protein sequence ID" value="SGY83560.1"/>
    <property type="molecule type" value="Genomic_DNA"/>
</dbReference>
<reference evidence="1 3" key="2">
    <citation type="submission" date="2016-11" db="EMBL/GenBank/DDBJ databases">
        <authorList>
            <person name="Klemetsen T."/>
        </authorList>
    </citation>
    <scope>NUCLEOTIDE SEQUENCE [LARGE SCALE GENOMIC DNA]</scope>
    <source>
        <strain evidence="1">MT 2528</strain>
    </source>
</reference>
<name>A0A090I9K9_9GAMM</name>
<dbReference type="KEGG" id="mvs:MVIS_0590"/>
<dbReference type="HOGENOM" id="CLU_2634987_0_0_6"/>
<evidence type="ECO:0000313" key="3">
    <source>
        <dbReference type="Proteomes" id="UP000182660"/>
    </source>
</evidence>
<evidence type="ECO:0008006" key="5">
    <source>
        <dbReference type="Google" id="ProtNLM"/>
    </source>
</evidence>
<proteinExistence type="predicted"/>
<organism evidence="2 4">
    <name type="scientific">Moritella viscosa</name>
    <dbReference type="NCBI Taxonomy" id="80854"/>
    <lineage>
        <taxon>Bacteria</taxon>
        <taxon>Pseudomonadati</taxon>
        <taxon>Pseudomonadota</taxon>
        <taxon>Gammaproteobacteria</taxon>
        <taxon>Alteromonadales</taxon>
        <taxon>Moritellaceae</taxon>
        <taxon>Moritella</taxon>
    </lineage>
</organism>